<comment type="caution">
    <text evidence="1">The sequence shown here is derived from an EMBL/GenBank/DDBJ whole genome shotgun (WGS) entry which is preliminary data.</text>
</comment>
<dbReference type="AlphaFoldDB" id="X0XF84"/>
<accession>X0XF84</accession>
<name>X0XF84_9ZZZZ</name>
<gene>
    <name evidence="1" type="ORF">S01H1_64458</name>
</gene>
<protein>
    <submittedName>
        <fullName evidence="1">Uncharacterized protein</fullName>
    </submittedName>
</protein>
<sequence>MRIAPGKSILIAICSFIFAFPAFAQENAGSPESTAAPEGTKTEKAQQRATNAVQRAANSIDNFFSTERHVWGENKTRITLRGNADYLDEHGWEFNPEVRFFLALPGLNDRLRLVANDDADESGADGGSPDDSDSSLALRYVGKVTKKYGITFDLGVTTRGDPTAQGFVRTNLFRNWKLGKTWDGRLENRLYWYTDSQLRNDFRWYFEKRIND</sequence>
<evidence type="ECO:0000313" key="1">
    <source>
        <dbReference type="EMBL" id="GAG41775.1"/>
    </source>
</evidence>
<reference evidence="1" key="1">
    <citation type="journal article" date="2014" name="Front. Microbiol.">
        <title>High frequency of phylogenetically diverse reductive dehalogenase-homologous genes in deep subseafloor sedimentary metagenomes.</title>
        <authorList>
            <person name="Kawai M."/>
            <person name="Futagami T."/>
            <person name="Toyoda A."/>
            <person name="Takaki Y."/>
            <person name="Nishi S."/>
            <person name="Hori S."/>
            <person name="Arai W."/>
            <person name="Tsubouchi T."/>
            <person name="Morono Y."/>
            <person name="Uchiyama I."/>
            <person name="Ito T."/>
            <person name="Fujiyama A."/>
            <person name="Inagaki F."/>
            <person name="Takami H."/>
        </authorList>
    </citation>
    <scope>NUCLEOTIDE SEQUENCE</scope>
    <source>
        <strain evidence="1">Expedition CK06-06</strain>
    </source>
</reference>
<feature type="non-terminal residue" evidence="1">
    <location>
        <position position="212"/>
    </location>
</feature>
<proteinExistence type="predicted"/>
<organism evidence="1">
    <name type="scientific">marine sediment metagenome</name>
    <dbReference type="NCBI Taxonomy" id="412755"/>
    <lineage>
        <taxon>unclassified sequences</taxon>
        <taxon>metagenomes</taxon>
        <taxon>ecological metagenomes</taxon>
    </lineage>
</organism>
<dbReference type="EMBL" id="BARS01042487">
    <property type="protein sequence ID" value="GAG41775.1"/>
    <property type="molecule type" value="Genomic_DNA"/>
</dbReference>